<dbReference type="Proteomes" id="UP000293995">
    <property type="component" value="Chromosome"/>
</dbReference>
<evidence type="ECO:0000256" key="9">
    <source>
        <dbReference type="ARBA" id="ARBA00023014"/>
    </source>
</evidence>
<keyword evidence="5 12" id="KW-0479">Metal-binding</keyword>
<dbReference type="GO" id="GO:0051537">
    <property type="term" value="F:2 iron, 2 sulfur cluster binding"/>
    <property type="evidence" value="ECO:0007669"/>
    <property type="project" value="UniProtKB-KW"/>
</dbReference>
<evidence type="ECO:0000256" key="3">
    <source>
        <dbReference type="ARBA" id="ARBA00022630"/>
    </source>
</evidence>
<comment type="similarity">
    <text evidence="1">Belongs to the PyrK family.</text>
</comment>
<keyword evidence="3 11" id="KW-0285">Flavoprotein</keyword>
<dbReference type="GO" id="GO:0046872">
    <property type="term" value="F:metal ion binding"/>
    <property type="evidence" value="ECO:0007669"/>
    <property type="project" value="UniProtKB-KW"/>
</dbReference>
<dbReference type="InterPro" id="IPR019480">
    <property type="entry name" value="Dihydroorotate_DH_Fe-S-bd"/>
</dbReference>
<dbReference type="SUPFAM" id="SSF52343">
    <property type="entry name" value="Ferredoxin reductase-like, C-terminal NADP-linked domain"/>
    <property type="match status" value="1"/>
</dbReference>
<gene>
    <name evidence="14" type="ORF">ET475_00115</name>
</gene>
<reference evidence="14 15" key="1">
    <citation type="submission" date="2019-01" db="EMBL/GenBank/DDBJ databases">
        <title>Genome sequencing of strain DFW100M-13.</title>
        <authorList>
            <person name="Heo J."/>
            <person name="Kim S.-J."/>
            <person name="Kim J.-S."/>
            <person name="Hong S.-B."/>
            <person name="Kwon S.-W."/>
        </authorList>
    </citation>
    <scope>NUCLEOTIDE SEQUENCE [LARGE SCALE GENOMIC DNA]</scope>
    <source>
        <strain evidence="14 15">DFW100M-13</strain>
    </source>
</reference>
<name>A0A4P6EBB6_9MICO</name>
<dbReference type="GO" id="GO:0050660">
    <property type="term" value="F:flavin adenine dinucleotide binding"/>
    <property type="evidence" value="ECO:0007669"/>
    <property type="project" value="InterPro"/>
</dbReference>
<keyword evidence="6 11" id="KW-0274">FAD</keyword>
<feature type="binding site" evidence="12">
    <location>
        <position position="249"/>
    </location>
    <ligand>
        <name>[2Fe-2S] cluster</name>
        <dbReference type="ChEBI" id="CHEBI:190135"/>
    </ligand>
</feature>
<dbReference type="PROSITE" id="PS51384">
    <property type="entry name" value="FAD_FR"/>
    <property type="match status" value="1"/>
</dbReference>
<evidence type="ECO:0000256" key="12">
    <source>
        <dbReference type="PIRSR" id="PIRSR006816-2"/>
    </source>
</evidence>
<sequence>MSVIEVPAREVVRPLPAGPQPDPVADIARVVRHEPLGAGNHRLVLHSARIAATALPGQFVMVTIPGFVLPRPMAIHRRRPHDGTIELIYKVAGAGTESLALSAATSLELVGPLGRPFQLSSAQKNVLLLGRGIGVCAFMTVAEDIAARGGQATAVLSARSSAGLIGIDDAVELGVTAFTVTDEAASSDTASVGRTVIDHFGADGPDGIMVCGSQRLARLAVELGRRWSAPVQVSLEAHMACGLGYCHGCALPCDGDSEGLLVCADGPVFALERDGRSQ</sequence>
<organism evidence="14 15">
    <name type="scientific">Microbacterium protaetiae</name>
    <dbReference type="NCBI Taxonomy" id="2509458"/>
    <lineage>
        <taxon>Bacteria</taxon>
        <taxon>Bacillati</taxon>
        <taxon>Actinomycetota</taxon>
        <taxon>Actinomycetes</taxon>
        <taxon>Micrococcales</taxon>
        <taxon>Microbacteriaceae</taxon>
        <taxon>Microbacterium</taxon>
    </lineage>
</organism>
<dbReference type="InterPro" id="IPR012165">
    <property type="entry name" value="Cyt_c3_hydrogenase_gsu"/>
</dbReference>
<keyword evidence="4 12" id="KW-0001">2Fe-2S</keyword>
<evidence type="ECO:0000256" key="11">
    <source>
        <dbReference type="PIRSR" id="PIRSR006816-1"/>
    </source>
</evidence>
<proteinExistence type="inferred from homology"/>
<dbReference type="PIRSF" id="PIRSF006816">
    <property type="entry name" value="Cyc3_hyd_g"/>
    <property type="match status" value="1"/>
</dbReference>
<evidence type="ECO:0000256" key="6">
    <source>
        <dbReference type="ARBA" id="ARBA00022827"/>
    </source>
</evidence>
<evidence type="ECO:0000313" key="15">
    <source>
        <dbReference type="Proteomes" id="UP000293995"/>
    </source>
</evidence>
<dbReference type="InterPro" id="IPR050353">
    <property type="entry name" value="PyrK_electron_transfer"/>
</dbReference>
<comment type="cofactor">
    <cofactor evidence="10">
        <name>[2Fe-2S] cluster</name>
        <dbReference type="ChEBI" id="CHEBI:190135"/>
    </cofactor>
</comment>
<dbReference type="InterPro" id="IPR039261">
    <property type="entry name" value="FNR_nucleotide-bd"/>
</dbReference>
<evidence type="ECO:0000256" key="5">
    <source>
        <dbReference type="ARBA" id="ARBA00022723"/>
    </source>
</evidence>
<dbReference type="EMBL" id="CP035494">
    <property type="protein sequence ID" value="QAY58563.1"/>
    <property type="molecule type" value="Genomic_DNA"/>
</dbReference>
<comment type="cofactor">
    <cofactor evidence="12">
        <name>[2Fe-2S] cluster</name>
        <dbReference type="ChEBI" id="CHEBI:190135"/>
    </cofactor>
    <text evidence="12">Binds 1 [2Fe-2S] cluster per subunit.</text>
</comment>
<evidence type="ECO:0000256" key="7">
    <source>
        <dbReference type="ARBA" id="ARBA00022982"/>
    </source>
</evidence>
<feature type="binding site" evidence="11">
    <location>
        <begin position="95"/>
        <end position="96"/>
    </location>
    <ligand>
        <name>FAD</name>
        <dbReference type="ChEBI" id="CHEBI:57692"/>
    </ligand>
</feature>
<dbReference type="InterPro" id="IPR037117">
    <property type="entry name" value="Dihydroorotate_DH_ele_sf"/>
</dbReference>
<keyword evidence="9 12" id="KW-0411">Iron-sulfur</keyword>
<evidence type="ECO:0000256" key="2">
    <source>
        <dbReference type="ARBA" id="ARBA00022448"/>
    </source>
</evidence>
<feature type="binding site" evidence="12">
    <location>
        <position position="263"/>
    </location>
    <ligand>
        <name>[2Fe-2S] cluster</name>
        <dbReference type="ChEBI" id="CHEBI:190135"/>
    </ligand>
</feature>
<comment type="cofactor">
    <cofactor evidence="11">
        <name>FAD</name>
        <dbReference type="ChEBI" id="CHEBI:57692"/>
    </cofactor>
    <text evidence="11">Binds 1 FAD per subunit.</text>
</comment>
<dbReference type="InterPro" id="IPR017927">
    <property type="entry name" value="FAD-bd_FR_type"/>
</dbReference>
<dbReference type="SUPFAM" id="SSF63380">
    <property type="entry name" value="Riboflavin synthase domain-like"/>
    <property type="match status" value="1"/>
</dbReference>
<feature type="binding site" evidence="12">
    <location>
        <position position="241"/>
    </location>
    <ligand>
        <name>[2Fe-2S] cluster</name>
        <dbReference type="ChEBI" id="CHEBI:190135"/>
    </ligand>
</feature>
<feature type="domain" description="FAD-binding FR-type" evidence="13">
    <location>
        <begin position="23"/>
        <end position="119"/>
    </location>
</feature>
<keyword evidence="7" id="KW-0249">Electron transport</keyword>
<dbReference type="InterPro" id="IPR017938">
    <property type="entry name" value="Riboflavin_synthase-like_b-brl"/>
</dbReference>
<evidence type="ECO:0000259" key="13">
    <source>
        <dbReference type="PROSITE" id="PS51384"/>
    </source>
</evidence>
<dbReference type="RefSeq" id="WP_129384877.1">
    <property type="nucleotide sequence ID" value="NZ_CP035494.1"/>
</dbReference>
<protein>
    <submittedName>
        <fullName evidence="14">Dihydroorotate oxidase electron transfer subunit</fullName>
    </submittedName>
</protein>
<dbReference type="Pfam" id="PF10418">
    <property type="entry name" value="DHODB_Fe-S_bind"/>
    <property type="match status" value="1"/>
</dbReference>
<keyword evidence="8 12" id="KW-0408">Iron</keyword>
<dbReference type="KEGG" id="mprt:ET475_00115"/>
<dbReference type="GO" id="GO:0016491">
    <property type="term" value="F:oxidoreductase activity"/>
    <property type="evidence" value="ECO:0007669"/>
    <property type="project" value="InterPro"/>
</dbReference>
<dbReference type="OrthoDB" id="9796486at2"/>
<evidence type="ECO:0000256" key="10">
    <source>
        <dbReference type="ARBA" id="ARBA00034078"/>
    </source>
</evidence>
<dbReference type="PANTHER" id="PTHR43513:SF3">
    <property type="entry name" value="DIHYDROOROTATE DEHYDROGENASE B (NAD(+)), ELECTRON TRANSFER SUBUNIT-RELATED"/>
    <property type="match status" value="1"/>
</dbReference>
<dbReference type="Gene3D" id="2.10.240.10">
    <property type="entry name" value="Dihydroorotate dehydrogenase, electron transfer subunit"/>
    <property type="match status" value="1"/>
</dbReference>
<evidence type="ECO:0000256" key="4">
    <source>
        <dbReference type="ARBA" id="ARBA00022714"/>
    </source>
</evidence>
<dbReference type="PANTHER" id="PTHR43513">
    <property type="entry name" value="DIHYDROOROTATE DEHYDROGENASE B (NAD(+)), ELECTRON TRANSFER SUBUNIT"/>
    <property type="match status" value="1"/>
</dbReference>
<accession>A0A4P6EBB6</accession>
<dbReference type="GO" id="GO:0006221">
    <property type="term" value="P:pyrimidine nucleotide biosynthetic process"/>
    <property type="evidence" value="ECO:0007669"/>
    <property type="project" value="InterPro"/>
</dbReference>
<dbReference type="Gene3D" id="2.40.30.10">
    <property type="entry name" value="Translation factors"/>
    <property type="match status" value="1"/>
</dbReference>
<evidence type="ECO:0000313" key="14">
    <source>
        <dbReference type="EMBL" id="QAY58563.1"/>
    </source>
</evidence>
<keyword evidence="15" id="KW-1185">Reference proteome</keyword>
<keyword evidence="2" id="KW-0813">Transport</keyword>
<evidence type="ECO:0000256" key="1">
    <source>
        <dbReference type="ARBA" id="ARBA00006422"/>
    </source>
</evidence>
<feature type="binding site" evidence="12">
    <location>
        <position position="246"/>
    </location>
    <ligand>
        <name>[2Fe-2S] cluster</name>
        <dbReference type="ChEBI" id="CHEBI:190135"/>
    </ligand>
</feature>
<dbReference type="AlphaFoldDB" id="A0A4P6EBB6"/>
<dbReference type="Gene3D" id="3.40.50.80">
    <property type="entry name" value="Nucleotide-binding domain of ferredoxin-NADP reductase (FNR) module"/>
    <property type="match status" value="1"/>
</dbReference>
<evidence type="ECO:0000256" key="8">
    <source>
        <dbReference type="ARBA" id="ARBA00023004"/>
    </source>
</evidence>